<protein>
    <recommendedName>
        <fullName evidence="5">Transmembrane protein 254</fullName>
    </recommendedName>
</protein>
<dbReference type="GeneID" id="101856470"/>
<organism evidence="7 8">
    <name type="scientific">Aplysia californica</name>
    <name type="common">California sea hare</name>
    <dbReference type="NCBI Taxonomy" id="6500"/>
    <lineage>
        <taxon>Eukaryota</taxon>
        <taxon>Metazoa</taxon>
        <taxon>Spiralia</taxon>
        <taxon>Lophotrochozoa</taxon>
        <taxon>Mollusca</taxon>
        <taxon>Gastropoda</taxon>
        <taxon>Heterobranchia</taxon>
        <taxon>Euthyneura</taxon>
        <taxon>Tectipleura</taxon>
        <taxon>Aplysiida</taxon>
        <taxon>Aplysioidea</taxon>
        <taxon>Aplysiidae</taxon>
        <taxon>Aplysia</taxon>
    </lineage>
</organism>
<evidence type="ECO:0000256" key="5">
    <source>
        <dbReference type="ARBA" id="ARBA00034834"/>
    </source>
</evidence>
<dbReference type="PANTHER" id="PTHR34104">
    <property type="entry name" value="TRANSMEMBRANE PROTEIN 254"/>
    <property type="match status" value="1"/>
</dbReference>
<keyword evidence="3 6" id="KW-1133">Transmembrane helix</keyword>
<dbReference type="RefSeq" id="XP_005109772.1">
    <property type="nucleotide sequence ID" value="XM_005109715.2"/>
</dbReference>
<evidence type="ECO:0000256" key="3">
    <source>
        <dbReference type="ARBA" id="ARBA00022989"/>
    </source>
</evidence>
<evidence type="ECO:0000256" key="1">
    <source>
        <dbReference type="ARBA" id="ARBA00004141"/>
    </source>
</evidence>
<evidence type="ECO:0000313" key="7">
    <source>
        <dbReference type="Proteomes" id="UP000694888"/>
    </source>
</evidence>
<keyword evidence="4 6" id="KW-0472">Membrane</keyword>
<dbReference type="PANTHER" id="PTHR34104:SF3">
    <property type="entry name" value="TRANSMEMBRANE PROTEIN 254"/>
    <property type="match status" value="1"/>
</dbReference>
<sequence length="126" mass="13792">MSGRKVSAVKFNPDYFRLPQPLWMISIPFGLWLLAMATVAPNKVPSYLGPFSTLVEYMGKTYPKGCYNVSVFLLAVHSFEAAYAGKLCLDRGLSAGATAKWTASTLLFGVSSLARLWRARPAVKLA</sequence>
<dbReference type="Proteomes" id="UP000694888">
    <property type="component" value="Unplaced"/>
</dbReference>
<evidence type="ECO:0000256" key="2">
    <source>
        <dbReference type="ARBA" id="ARBA00022692"/>
    </source>
</evidence>
<name>A0ABM0K6C4_APLCA</name>
<keyword evidence="2 6" id="KW-0812">Transmembrane</keyword>
<reference evidence="8" key="1">
    <citation type="submission" date="2025-08" db="UniProtKB">
        <authorList>
            <consortium name="RefSeq"/>
        </authorList>
    </citation>
    <scope>IDENTIFICATION</scope>
</reference>
<evidence type="ECO:0000256" key="4">
    <source>
        <dbReference type="ARBA" id="ARBA00023136"/>
    </source>
</evidence>
<gene>
    <name evidence="8" type="primary">LOC101856470</name>
</gene>
<feature type="transmembrane region" description="Helical" evidence="6">
    <location>
        <begin position="21"/>
        <end position="40"/>
    </location>
</feature>
<dbReference type="InterPro" id="IPR028110">
    <property type="entry name" value="TMEM254"/>
</dbReference>
<accession>A0ABM0K6C4</accession>
<comment type="subcellular location">
    <subcellularLocation>
        <location evidence="1">Membrane</location>
        <topology evidence="1">Multi-pass membrane protein</topology>
    </subcellularLocation>
</comment>
<proteinExistence type="predicted"/>
<evidence type="ECO:0000313" key="8">
    <source>
        <dbReference type="RefSeq" id="XP_005109772.1"/>
    </source>
</evidence>
<keyword evidence="7" id="KW-1185">Reference proteome</keyword>
<evidence type="ECO:0000256" key="6">
    <source>
        <dbReference type="SAM" id="Phobius"/>
    </source>
</evidence>
<dbReference type="Pfam" id="PF14934">
    <property type="entry name" value="TMEM254"/>
    <property type="match status" value="1"/>
</dbReference>